<sequence>MDVLAKLGGFDIAGLCGVFLGGALYGVPVLIDGFISATAALVAARICPNANAYMLPSHASAEPAAKYVLDELRVLPILRANMRLGEGTGAVAVLPLLDMALAVYRELMTFADIGM</sequence>
<dbReference type="InterPro" id="IPR036087">
    <property type="entry name" value="Nict_dMeBzImd_PRibTrfase_sf"/>
</dbReference>
<dbReference type="GO" id="GO:0008939">
    <property type="term" value="F:nicotinate-nucleotide-dimethylbenzimidazole phosphoribosyltransferase activity"/>
    <property type="evidence" value="ECO:0007669"/>
    <property type="project" value="UniProtKB-EC"/>
</dbReference>
<dbReference type="EC" id="2.4.2.21" evidence="2"/>
<dbReference type="EMBL" id="VSSQ01005002">
    <property type="protein sequence ID" value="MPM27466.1"/>
    <property type="molecule type" value="Genomic_DNA"/>
</dbReference>
<evidence type="ECO:0000256" key="1">
    <source>
        <dbReference type="SAM" id="Phobius"/>
    </source>
</evidence>
<keyword evidence="2" id="KW-0808">Transferase</keyword>
<protein>
    <submittedName>
        <fullName evidence="2">Nicotinate-nucleotide--dimethylbenzimidazole phosphoribosyltransferase</fullName>
        <ecNumber evidence="2">2.4.2.21</ecNumber>
    </submittedName>
</protein>
<dbReference type="AlphaFoldDB" id="A0A644YG33"/>
<comment type="caution">
    <text evidence="2">The sequence shown here is derived from an EMBL/GenBank/DDBJ whole genome shotgun (WGS) entry which is preliminary data.</text>
</comment>
<gene>
    <name evidence="2" type="primary">cobT_18</name>
    <name evidence="2" type="ORF">SDC9_73977</name>
</gene>
<keyword evidence="1" id="KW-0812">Transmembrane</keyword>
<reference evidence="2" key="1">
    <citation type="submission" date="2019-08" db="EMBL/GenBank/DDBJ databases">
        <authorList>
            <person name="Kucharzyk K."/>
            <person name="Murdoch R.W."/>
            <person name="Higgins S."/>
            <person name="Loffler F."/>
        </authorList>
    </citation>
    <scope>NUCLEOTIDE SEQUENCE</scope>
</reference>
<accession>A0A644YG33</accession>
<keyword evidence="1" id="KW-0472">Membrane</keyword>
<dbReference type="PANTHER" id="PTHR43463">
    <property type="entry name" value="NICOTINATE-NUCLEOTIDE--DIMETHYLBENZIMIDAZOLE PHOSPHORIBOSYLTRANSFERASE"/>
    <property type="match status" value="1"/>
</dbReference>
<dbReference type="Pfam" id="PF02277">
    <property type="entry name" value="DBI_PRT"/>
    <property type="match status" value="1"/>
</dbReference>
<organism evidence="2">
    <name type="scientific">bioreactor metagenome</name>
    <dbReference type="NCBI Taxonomy" id="1076179"/>
    <lineage>
        <taxon>unclassified sequences</taxon>
        <taxon>metagenomes</taxon>
        <taxon>ecological metagenomes</taxon>
    </lineage>
</organism>
<dbReference type="Gene3D" id="3.40.50.10210">
    <property type="match status" value="1"/>
</dbReference>
<dbReference type="PANTHER" id="PTHR43463:SF1">
    <property type="entry name" value="NICOTINATE-NUCLEOTIDE--DIMETHYLBENZIMIDAZOLE PHOSPHORIBOSYLTRANSFERASE"/>
    <property type="match status" value="1"/>
</dbReference>
<name>A0A644YG33_9ZZZZ</name>
<proteinExistence type="predicted"/>
<keyword evidence="1" id="KW-1133">Transmembrane helix</keyword>
<dbReference type="CDD" id="cd02439">
    <property type="entry name" value="DMB-PRT_CobT"/>
    <property type="match status" value="1"/>
</dbReference>
<dbReference type="InterPro" id="IPR003200">
    <property type="entry name" value="Nict_dMeBzImd_PRibTrfase"/>
</dbReference>
<feature type="transmembrane region" description="Helical" evidence="1">
    <location>
        <begin position="12"/>
        <end position="31"/>
    </location>
</feature>
<evidence type="ECO:0000313" key="2">
    <source>
        <dbReference type="EMBL" id="MPM27466.1"/>
    </source>
</evidence>
<keyword evidence="2" id="KW-0328">Glycosyltransferase</keyword>
<dbReference type="SUPFAM" id="SSF52733">
    <property type="entry name" value="Nicotinate mononucleotide:5,6-dimethylbenzimidazole phosphoribosyltransferase (CobT)"/>
    <property type="match status" value="1"/>
</dbReference>